<dbReference type="EMBL" id="BSFL01000001">
    <property type="protein sequence ID" value="GLK79104.1"/>
    <property type="molecule type" value="Genomic_DNA"/>
</dbReference>
<dbReference type="SUPFAM" id="SSF53850">
    <property type="entry name" value="Periplasmic binding protein-like II"/>
    <property type="match status" value="1"/>
</dbReference>
<dbReference type="GO" id="GO:0022857">
    <property type="term" value="F:transmembrane transporter activity"/>
    <property type="evidence" value="ECO:0007669"/>
    <property type="project" value="InterPro"/>
</dbReference>
<reference evidence="2" key="1">
    <citation type="journal article" date="2014" name="Int. J. Syst. Evol. Microbiol.">
        <title>Complete genome sequence of Corynebacterium casei LMG S-19264T (=DSM 44701T), isolated from a smear-ripened cheese.</title>
        <authorList>
            <consortium name="US DOE Joint Genome Institute (JGI-PGF)"/>
            <person name="Walter F."/>
            <person name="Albersmeier A."/>
            <person name="Kalinowski J."/>
            <person name="Ruckert C."/>
        </authorList>
    </citation>
    <scope>NUCLEOTIDE SEQUENCE</scope>
    <source>
        <strain evidence="2">VKM B-2748</strain>
    </source>
</reference>
<proteinExistence type="predicted"/>
<protein>
    <recommendedName>
        <fullName evidence="1">ABC-type glycine betaine transport system substrate-binding domain-containing protein</fullName>
    </recommendedName>
</protein>
<organism evidence="2 3">
    <name type="scientific">Methylopila turkensis</name>
    <dbReference type="NCBI Taxonomy" id="1437816"/>
    <lineage>
        <taxon>Bacteria</taxon>
        <taxon>Pseudomonadati</taxon>
        <taxon>Pseudomonadota</taxon>
        <taxon>Alphaproteobacteria</taxon>
        <taxon>Hyphomicrobiales</taxon>
        <taxon>Methylopilaceae</taxon>
        <taxon>Methylopila</taxon>
    </lineage>
</organism>
<evidence type="ECO:0000313" key="3">
    <source>
        <dbReference type="Proteomes" id="UP001143309"/>
    </source>
</evidence>
<dbReference type="AlphaFoldDB" id="A0A9W6N5D6"/>
<dbReference type="Gene3D" id="3.40.190.10">
    <property type="entry name" value="Periplasmic binding protein-like II"/>
    <property type="match status" value="1"/>
</dbReference>
<gene>
    <name evidence="2" type="ORF">GCM10008174_08450</name>
</gene>
<dbReference type="GO" id="GO:0043190">
    <property type="term" value="C:ATP-binding cassette (ABC) transporter complex"/>
    <property type="evidence" value="ECO:0007669"/>
    <property type="project" value="InterPro"/>
</dbReference>
<name>A0A9W6N5D6_9HYPH</name>
<dbReference type="Pfam" id="PF04069">
    <property type="entry name" value="OpuAC"/>
    <property type="match status" value="1"/>
</dbReference>
<dbReference type="InterPro" id="IPR007210">
    <property type="entry name" value="ABC_Gly_betaine_transp_sub-bd"/>
</dbReference>
<evidence type="ECO:0000313" key="2">
    <source>
        <dbReference type="EMBL" id="GLK79104.1"/>
    </source>
</evidence>
<dbReference type="Proteomes" id="UP001143309">
    <property type="component" value="Unassembled WGS sequence"/>
</dbReference>
<reference evidence="2" key="2">
    <citation type="submission" date="2023-01" db="EMBL/GenBank/DDBJ databases">
        <authorList>
            <person name="Sun Q."/>
            <person name="Evtushenko L."/>
        </authorList>
    </citation>
    <scope>NUCLEOTIDE SEQUENCE</scope>
    <source>
        <strain evidence="2">VKM B-2748</strain>
    </source>
</reference>
<sequence>MRPLGDPKAVLGSVNRASLVAPRARFERLSEKTRAILSRIQLGLDGVTEMDWLVNVRKQSPRDAAKTWMAANQGLVSGWLDA</sequence>
<feature type="domain" description="ABC-type glycine betaine transport system substrate-binding" evidence="1">
    <location>
        <begin position="2"/>
        <end position="70"/>
    </location>
</feature>
<comment type="caution">
    <text evidence="2">The sequence shown here is derived from an EMBL/GenBank/DDBJ whole genome shotgun (WGS) entry which is preliminary data.</text>
</comment>
<keyword evidence="3" id="KW-1185">Reference proteome</keyword>
<evidence type="ECO:0000259" key="1">
    <source>
        <dbReference type="Pfam" id="PF04069"/>
    </source>
</evidence>
<accession>A0A9W6N5D6</accession>